<keyword evidence="3" id="KW-1185">Reference proteome</keyword>
<keyword evidence="1" id="KW-1133">Transmembrane helix</keyword>
<comment type="caution">
    <text evidence="2">The sequence shown here is derived from an EMBL/GenBank/DDBJ whole genome shotgun (WGS) entry which is preliminary data.</text>
</comment>
<dbReference type="Proteomes" id="UP000800303">
    <property type="component" value="Unassembled WGS sequence"/>
</dbReference>
<proteinExistence type="predicted"/>
<protein>
    <submittedName>
        <fullName evidence="2">ABC transporter permease</fullName>
    </submittedName>
</protein>
<dbReference type="EMBL" id="JAAFGS010000010">
    <property type="protein sequence ID" value="NGZ77757.1"/>
    <property type="molecule type" value="Genomic_DNA"/>
</dbReference>
<reference evidence="2 3" key="1">
    <citation type="submission" date="2020-01" db="EMBL/GenBank/DDBJ databases">
        <title>Polyphasic characterisation and genomic insights into a novel alkali tolerant bacterium VR-M41.</title>
        <authorList>
            <person name="Vemuluri V.R."/>
        </authorList>
    </citation>
    <scope>NUCLEOTIDE SEQUENCE [LARGE SCALE GENOMIC DNA]</scope>
    <source>
        <strain evidence="2 3">VR-M41</strain>
    </source>
</reference>
<name>A0ABX0FED0_9BACL</name>
<evidence type="ECO:0000313" key="2">
    <source>
        <dbReference type="EMBL" id="NGZ77757.1"/>
    </source>
</evidence>
<organism evidence="2 3">
    <name type="scientific">Saccharibacillus alkalitolerans</name>
    <dbReference type="NCBI Taxonomy" id="2705290"/>
    <lineage>
        <taxon>Bacteria</taxon>
        <taxon>Bacillati</taxon>
        <taxon>Bacillota</taxon>
        <taxon>Bacilli</taxon>
        <taxon>Bacillales</taxon>
        <taxon>Paenibacillaceae</taxon>
        <taxon>Saccharibacillus</taxon>
    </lineage>
</organism>
<dbReference type="RefSeq" id="WP_166278765.1">
    <property type="nucleotide sequence ID" value="NZ_JAAFGS010000010.1"/>
</dbReference>
<feature type="transmembrane region" description="Helical" evidence="1">
    <location>
        <begin position="111"/>
        <end position="135"/>
    </location>
</feature>
<sequence length="279" mass="30121">MNTIIRATWQEMARRKMLLITLVLTALFLAVFWFIADTVALPGGGAASDLIGQFARRSAILSLGFFFGGFVVAFLAIFSSFSVISGEAEQGVLQAVLTRPIPRWKWYVGRWIGYVSLIGTYALLLYVCIVAITGVHAGFNRHAGDNVSSLLLFLAAVPALVSLSMLGSCLFSGIGNGVFVTMMYGAGWLGGMVEKVRGVLPVEPDVQATLSRIGALLSLVMPGDGLNRRMQYVLTQGAGETIPFLTGGNPPSNAFIVYALIYTVFAFGLGLWLFKRKDF</sequence>
<feature type="transmembrane region" description="Helical" evidence="1">
    <location>
        <begin position="255"/>
        <end position="274"/>
    </location>
</feature>
<evidence type="ECO:0000256" key="1">
    <source>
        <dbReference type="SAM" id="Phobius"/>
    </source>
</evidence>
<keyword evidence="1" id="KW-0812">Transmembrane</keyword>
<dbReference type="Pfam" id="PF12679">
    <property type="entry name" value="ABC2_membrane_2"/>
    <property type="match status" value="1"/>
</dbReference>
<keyword evidence="1" id="KW-0472">Membrane</keyword>
<evidence type="ECO:0000313" key="3">
    <source>
        <dbReference type="Proteomes" id="UP000800303"/>
    </source>
</evidence>
<gene>
    <name evidence="2" type="ORF">GYN08_20905</name>
</gene>
<feature type="transmembrane region" description="Helical" evidence="1">
    <location>
        <begin position="147"/>
        <end position="166"/>
    </location>
</feature>
<feature type="transmembrane region" description="Helical" evidence="1">
    <location>
        <begin position="173"/>
        <end position="193"/>
    </location>
</feature>
<feature type="transmembrane region" description="Helical" evidence="1">
    <location>
        <begin position="63"/>
        <end position="84"/>
    </location>
</feature>
<accession>A0ABX0FED0</accession>